<name>A0A2G9YY58_9BACT</name>
<comment type="function">
    <text evidence="7 10">This protein binds specifically to 23S rRNA; its binding is stimulated by other ribosomal proteins, e.g., L4, L17, and L20. It is important during the early stages of 50S assembly. It makes multiple contacts with different domains of the 23S rRNA in the assembled 50S subunit and ribosome.</text>
</comment>
<dbReference type="GO" id="GO:0019843">
    <property type="term" value="F:rRNA binding"/>
    <property type="evidence" value="ECO:0007669"/>
    <property type="project" value="UniProtKB-UniRule"/>
</dbReference>
<keyword evidence="2 7" id="KW-0699">rRNA-binding</keyword>
<comment type="function">
    <text evidence="7">The globular domain of the protein is located near the polypeptide exit tunnel on the outside of the subunit, while an extended beta-hairpin is found that lines the wall of the exit tunnel in the center of the 70S ribosome.</text>
</comment>
<gene>
    <name evidence="7" type="primary">rplV</name>
    <name evidence="12" type="ORF">COX36_02085</name>
</gene>
<dbReference type="EMBL" id="PCRP01000032">
    <property type="protein sequence ID" value="PIP23663.1"/>
    <property type="molecule type" value="Genomic_DNA"/>
</dbReference>
<keyword evidence="3 7" id="KW-0694">RNA-binding</keyword>
<feature type="compositionally biased region" description="Basic and acidic residues" evidence="11">
    <location>
        <begin position="140"/>
        <end position="157"/>
    </location>
</feature>
<feature type="region of interest" description="Disordered" evidence="11">
    <location>
        <begin position="138"/>
        <end position="157"/>
    </location>
</feature>
<sequence length="189" mass="22087">MPVNVKLRHLRISPRKVRLIADLIRGKKVEAAKTQLQFLNQKAAYVLLKFLNSATATARNDFHLDESNLYISKLLVDEGPKLKRWRPRARGMAYKIQKKTSHITLVLDEIEKGGKNIKTLRSRSGTLFPSEIKKKKVKEQKKSVEKETQEELPKERKEGVERAKFIPKFEFRKPKVEKGIKRIFRRKSI</sequence>
<comment type="caution">
    <text evidence="12">The sequence shown here is derived from an EMBL/GenBank/DDBJ whole genome shotgun (WGS) entry which is preliminary data.</text>
</comment>
<dbReference type="SUPFAM" id="SSF54843">
    <property type="entry name" value="Ribosomal protein L22"/>
    <property type="match status" value="1"/>
</dbReference>
<comment type="subunit">
    <text evidence="7 9">Part of the 50S ribosomal subunit.</text>
</comment>
<comment type="similarity">
    <text evidence="1 7 8">Belongs to the universal ribosomal protein uL22 family.</text>
</comment>
<evidence type="ECO:0000256" key="7">
    <source>
        <dbReference type="HAMAP-Rule" id="MF_01331"/>
    </source>
</evidence>
<dbReference type="GO" id="GO:0006412">
    <property type="term" value="P:translation"/>
    <property type="evidence" value="ECO:0007669"/>
    <property type="project" value="UniProtKB-UniRule"/>
</dbReference>
<dbReference type="InterPro" id="IPR047867">
    <property type="entry name" value="Ribosomal_uL22_bac/org-type"/>
</dbReference>
<proteinExistence type="inferred from homology"/>
<evidence type="ECO:0000256" key="2">
    <source>
        <dbReference type="ARBA" id="ARBA00022730"/>
    </source>
</evidence>
<dbReference type="Gene3D" id="3.90.470.10">
    <property type="entry name" value="Ribosomal protein L22/L17"/>
    <property type="match status" value="1"/>
</dbReference>
<dbReference type="CDD" id="cd00336">
    <property type="entry name" value="Ribosomal_L22"/>
    <property type="match status" value="1"/>
</dbReference>
<keyword evidence="4 7" id="KW-0689">Ribosomal protein</keyword>
<dbReference type="Proteomes" id="UP000230273">
    <property type="component" value="Unassembled WGS sequence"/>
</dbReference>
<evidence type="ECO:0000256" key="5">
    <source>
        <dbReference type="ARBA" id="ARBA00023274"/>
    </source>
</evidence>
<evidence type="ECO:0000256" key="8">
    <source>
        <dbReference type="RuleBase" id="RU004005"/>
    </source>
</evidence>
<organism evidence="12 13">
    <name type="scientific">Candidatus Nealsonbacteria bacterium CG23_combo_of_CG06-09_8_20_14_all_38_19</name>
    <dbReference type="NCBI Taxonomy" id="1974721"/>
    <lineage>
        <taxon>Bacteria</taxon>
        <taxon>Candidatus Nealsoniibacteriota</taxon>
    </lineage>
</organism>
<evidence type="ECO:0000313" key="13">
    <source>
        <dbReference type="Proteomes" id="UP000230273"/>
    </source>
</evidence>
<dbReference type="Pfam" id="PF00237">
    <property type="entry name" value="Ribosomal_L22"/>
    <property type="match status" value="1"/>
</dbReference>
<evidence type="ECO:0000256" key="10">
    <source>
        <dbReference type="RuleBase" id="RU004008"/>
    </source>
</evidence>
<dbReference type="NCBIfam" id="TIGR01044">
    <property type="entry name" value="rplV_bact"/>
    <property type="match status" value="1"/>
</dbReference>
<evidence type="ECO:0000256" key="6">
    <source>
        <dbReference type="ARBA" id="ARBA00035207"/>
    </source>
</evidence>
<dbReference type="InterPro" id="IPR005727">
    <property type="entry name" value="Ribosomal_uL22_bac/chlpt-type"/>
</dbReference>
<dbReference type="AlphaFoldDB" id="A0A2G9YY58"/>
<dbReference type="PANTHER" id="PTHR13501:SF8">
    <property type="entry name" value="LARGE RIBOSOMAL SUBUNIT PROTEIN UL22M"/>
    <property type="match status" value="1"/>
</dbReference>
<reference evidence="12 13" key="1">
    <citation type="submission" date="2017-09" db="EMBL/GenBank/DDBJ databases">
        <title>Depth-based differentiation of microbial function through sediment-hosted aquifers and enrichment of novel symbionts in the deep terrestrial subsurface.</title>
        <authorList>
            <person name="Probst A.J."/>
            <person name="Ladd B."/>
            <person name="Jarett J.K."/>
            <person name="Geller-Mcgrath D.E."/>
            <person name="Sieber C.M."/>
            <person name="Emerson J.B."/>
            <person name="Anantharaman K."/>
            <person name="Thomas B.C."/>
            <person name="Malmstrom R."/>
            <person name="Stieglmeier M."/>
            <person name="Klingl A."/>
            <person name="Woyke T."/>
            <person name="Ryan C.M."/>
            <person name="Banfield J.F."/>
        </authorList>
    </citation>
    <scope>NUCLEOTIDE SEQUENCE [LARGE SCALE GENOMIC DNA]</scope>
    <source>
        <strain evidence="12">CG23_combo_of_CG06-09_8_20_14_all_38_19</strain>
    </source>
</reference>
<dbReference type="PANTHER" id="PTHR13501">
    <property type="entry name" value="CHLOROPLAST 50S RIBOSOMAL PROTEIN L22-RELATED"/>
    <property type="match status" value="1"/>
</dbReference>
<keyword evidence="5 7" id="KW-0687">Ribonucleoprotein</keyword>
<dbReference type="GO" id="GO:0003735">
    <property type="term" value="F:structural constituent of ribosome"/>
    <property type="evidence" value="ECO:0007669"/>
    <property type="project" value="InterPro"/>
</dbReference>
<evidence type="ECO:0000256" key="11">
    <source>
        <dbReference type="SAM" id="MobiDB-lite"/>
    </source>
</evidence>
<accession>A0A2G9YY58</accession>
<evidence type="ECO:0000256" key="4">
    <source>
        <dbReference type="ARBA" id="ARBA00022980"/>
    </source>
</evidence>
<evidence type="ECO:0000256" key="3">
    <source>
        <dbReference type="ARBA" id="ARBA00022884"/>
    </source>
</evidence>
<protein>
    <recommendedName>
        <fullName evidence="6 7">Large ribosomal subunit protein uL22</fullName>
    </recommendedName>
</protein>
<dbReference type="GO" id="GO:0022625">
    <property type="term" value="C:cytosolic large ribosomal subunit"/>
    <property type="evidence" value="ECO:0007669"/>
    <property type="project" value="TreeGrafter"/>
</dbReference>
<evidence type="ECO:0000313" key="12">
    <source>
        <dbReference type="EMBL" id="PIP23663.1"/>
    </source>
</evidence>
<evidence type="ECO:0000256" key="9">
    <source>
        <dbReference type="RuleBase" id="RU004006"/>
    </source>
</evidence>
<dbReference type="InterPro" id="IPR001063">
    <property type="entry name" value="Ribosomal_uL22"/>
</dbReference>
<dbReference type="InterPro" id="IPR036394">
    <property type="entry name" value="Ribosomal_uL22_sf"/>
</dbReference>
<evidence type="ECO:0000256" key="1">
    <source>
        <dbReference type="ARBA" id="ARBA00009451"/>
    </source>
</evidence>
<dbReference type="HAMAP" id="MF_01331_B">
    <property type="entry name" value="Ribosomal_uL22_B"/>
    <property type="match status" value="1"/>
</dbReference>